<dbReference type="SUPFAM" id="SSF63707">
    <property type="entry name" value="Ganglioside M2 (gm2) activator"/>
    <property type="match status" value="1"/>
</dbReference>
<dbReference type="InterPro" id="IPR028996">
    <property type="entry name" value="GM2-AP"/>
</dbReference>
<feature type="signal peptide" evidence="2">
    <location>
        <begin position="1"/>
        <end position="21"/>
    </location>
</feature>
<dbReference type="Pfam" id="PF02221">
    <property type="entry name" value="E1_DerP2_DerF2"/>
    <property type="match status" value="1"/>
</dbReference>
<dbReference type="PANTHER" id="PTHR17357:SF0">
    <property type="entry name" value="GANGLIOSIDE GM2 ACTIVATOR"/>
    <property type="match status" value="1"/>
</dbReference>
<reference evidence="4 5" key="1">
    <citation type="submission" date="2019-01" db="EMBL/GenBank/DDBJ databases">
        <title>A draft genome assembly of the solar-powered sea slug Elysia chlorotica.</title>
        <authorList>
            <person name="Cai H."/>
            <person name="Li Q."/>
            <person name="Fang X."/>
            <person name="Li J."/>
            <person name="Curtis N.E."/>
            <person name="Altenburger A."/>
            <person name="Shibata T."/>
            <person name="Feng M."/>
            <person name="Maeda T."/>
            <person name="Schwartz J.A."/>
            <person name="Shigenobu S."/>
            <person name="Lundholm N."/>
            <person name="Nishiyama T."/>
            <person name="Yang H."/>
            <person name="Hasebe M."/>
            <person name="Li S."/>
            <person name="Pierce S.K."/>
            <person name="Wang J."/>
        </authorList>
    </citation>
    <scope>NUCLEOTIDE SEQUENCE [LARGE SCALE GENOMIC DNA]</scope>
    <source>
        <strain evidence="4">EC2010</strain>
        <tissue evidence="4">Whole organism of an adult</tissue>
    </source>
</reference>
<evidence type="ECO:0000256" key="2">
    <source>
        <dbReference type="SAM" id="SignalP"/>
    </source>
</evidence>
<feature type="chain" id="PRO_5019288009" description="MD-2-related lipid-recognition domain-containing protein" evidence="2">
    <location>
        <begin position="22"/>
        <end position="236"/>
    </location>
</feature>
<protein>
    <recommendedName>
        <fullName evidence="3">MD-2-related lipid-recognition domain-containing protein</fullName>
    </recommendedName>
</protein>
<name>A0A433T904_ELYCH</name>
<dbReference type="OrthoDB" id="6409159at2759"/>
<organism evidence="4 5">
    <name type="scientific">Elysia chlorotica</name>
    <name type="common">Eastern emerald elysia</name>
    <name type="synonym">Sea slug</name>
    <dbReference type="NCBI Taxonomy" id="188477"/>
    <lineage>
        <taxon>Eukaryota</taxon>
        <taxon>Metazoa</taxon>
        <taxon>Spiralia</taxon>
        <taxon>Lophotrochozoa</taxon>
        <taxon>Mollusca</taxon>
        <taxon>Gastropoda</taxon>
        <taxon>Heterobranchia</taxon>
        <taxon>Euthyneura</taxon>
        <taxon>Panpulmonata</taxon>
        <taxon>Sacoglossa</taxon>
        <taxon>Placobranchoidea</taxon>
        <taxon>Plakobranchidae</taxon>
        <taxon>Elysia</taxon>
    </lineage>
</organism>
<dbReference type="STRING" id="188477.A0A433T904"/>
<comment type="caution">
    <text evidence="4">The sequence shown here is derived from an EMBL/GenBank/DDBJ whole genome shotgun (WGS) entry which is preliminary data.</text>
</comment>
<dbReference type="GO" id="GO:0005319">
    <property type="term" value="F:lipid transporter activity"/>
    <property type="evidence" value="ECO:0007669"/>
    <property type="project" value="TreeGrafter"/>
</dbReference>
<evidence type="ECO:0000256" key="1">
    <source>
        <dbReference type="ARBA" id="ARBA00022729"/>
    </source>
</evidence>
<evidence type="ECO:0000313" key="5">
    <source>
        <dbReference type="Proteomes" id="UP000271974"/>
    </source>
</evidence>
<dbReference type="Gene3D" id="2.70.220.10">
    <property type="entry name" value="Ganglioside GM2 activator"/>
    <property type="match status" value="1"/>
</dbReference>
<dbReference type="GO" id="GO:0008047">
    <property type="term" value="F:enzyme activator activity"/>
    <property type="evidence" value="ECO:0007669"/>
    <property type="project" value="InterPro"/>
</dbReference>
<dbReference type="InterPro" id="IPR003172">
    <property type="entry name" value="ML_dom"/>
</dbReference>
<accession>A0A433T904</accession>
<dbReference type="GO" id="GO:0009898">
    <property type="term" value="C:cytoplasmic side of plasma membrane"/>
    <property type="evidence" value="ECO:0007669"/>
    <property type="project" value="TreeGrafter"/>
</dbReference>
<dbReference type="EMBL" id="RQTK01000538">
    <property type="protein sequence ID" value="RUS78016.1"/>
    <property type="molecule type" value="Genomic_DNA"/>
</dbReference>
<dbReference type="AlphaFoldDB" id="A0A433T904"/>
<dbReference type="GO" id="GO:0006689">
    <property type="term" value="P:ganglioside catabolic process"/>
    <property type="evidence" value="ECO:0007669"/>
    <property type="project" value="InterPro"/>
</dbReference>
<proteinExistence type="predicted"/>
<sequence length="236" mass="25834">MSPYTFLAAMCLVVVTSTIEARLDLPDVKLGKMWKELRASNTMKTDGVEKMSVDEINNIVAPFLLRGQPMGMIKKTPKASLGAPFKWDSCGPADQLVEVRNLTLGPSPFTFPGTLKFGFDIVFHDTISADDKVAADLKLQINARGVWIDIPCIGNVGSCQYDDLCSILNRIQCPADLQEQGIPCSCPFNKGEYKLQKYSVTIDASVFLAGDYKAKAVLSESSKGQIACYEISFTVE</sequence>
<evidence type="ECO:0000259" key="3">
    <source>
        <dbReference type="SMART" id="SM00737"/>
    </source>
</evidence>
<dbReference type="SMART" id="SM00737">
    <property type="entry name" value="ML"/>
    <property type="match status" value="1"/>
</dbReference>
<keyword evidence="1 2" id="KW-0732">Signal</keyword>
<evidence type="ECO:0000313" key="4">
    <source>
        <dbReference type="EMBL" id="RUS78016.1"/>
    </source>
</evidence>
<keyword evidence="5" id="KW-1185">Reference proteome</keyword>
<gene>
    <name evidence="4" type="ORF">EGW08_014233</name>
</gene>
<dbReference type="PANTHER" id="PTHR17357">
    <property type="entry name" value="GM2 GANGLIOSIDE ACTIVATOR PROTEIN"/>
    <property type="match status" value="1"/>
</dbReference>
<dbReference type="Proteomes" id="UP000271974">
    <property type="component" value="Unassembled WGS sequence"/>
</dbReference>
<dbReference type="InterPro" id="IPR036846">
    <property type="entry name" value="GM2-AP_sf"/>
</dbReference>
<feature type="domain" description="MD-2-related lipid-recognition" evidence="3">
    <location>
        <begin position="87"/>
        <end position="233"/>
    </location>
</feature>